<evidence type="ECO:0000256" key="8">
    <source>
        <dbReference type="ARBA" id="ARBA00023136"/>
    </source>
</evidence>
<comment type="similarity">
    <text evidence="2 10">Belongs to the ExbD/TolR family.</text>
</comment>
<keyword evidence="12" id="KW-1185">Reference proteome</keyword>
<dbReference type="GO" id="GO:0005886">
    <property type="term" value="C:plasma membrane"/>
    <property type="evidence" value="ECO:0007669"/>
    <property type="project" value="UniProtKB-SubCell"/>
</dbReference>
<proteinExistence type="inferred from homology"/>
<comment type="subcellular location">
    <subcellularLocation>
        <location evidence="10">Cell inner membrane</location>
        <topology evidence="10">Single-pass membrane protein</topology>
    </subcellularLocation>
    <subcellularLocation>
        <location evidence="1">Cell membrane</location>
        <topology evidence="1">Single-pass membrane protein</topology>
    </subcellularLocation>
</comment>
<evidence type="ECO:0000256" key="2">
    <source>
        <dbReference type="ARBA" id="ARBA00005811"/>
    </source>
</evidence>
<dbReference type="EMBL" id="NMOS02000003">
    <property type="protein sequence ID" value="RDH40882.1"/>
    <property type="molecule type" value="Genomic_DNA"/>
</dbReference>
<evidence type="ECO:0000256" key="9">
    <source>
        <dbReference type="ARBA" id="ARBA00023306"/>
    </source>
</evidence>
<keyword evidence="7 10" id="KW-1133">Transmembrane helix</keyword>
<evidence type="ECO:0000256" key="4">
    <source>
        <dbReference type="ARBA" id="ARBA00022519"/>
    </source>
</evidence>
<protein>
    <recommendedName>
        <fullName evidence="10">Tol-Pal system protein TolR</fullName>
    </recommendedName>
</protein>
<sequence length="152" mass="16826">MFPNQFSPYQRRKGPLSEINVVPYIDVMLVLLVIFMVTTPLFSQGIKVNLPQAQAQTIAPAQEPIIVSIDEMGHYYLNTAAQPEIALDAEHLSQEVSTQLQLAQQKQIPRQVFVKGDKKVDYGKVVRAMVLLQQAGAVNIGLLTESPPKLTA</sequence>
<comment type="subunit">
    <text evidence="10">The Tol-Pal system is composed of five core proteins: the inner membrane proteins TolA, TolQ and TolR, the periplasmic protein TolB and the outer membrane protein Pal. They form a network linking the inner and outer membranes and the peptidoglycan layer.</text>
</comment>
<accession>A0A370CJ52</accession>
<evidence type="ECO:0000256" key="10">
    <source>
        <dbReference type="HAMAP-Rule" id="MF_02203"/>
    </source>
</evidence>
<keyword evidence="3 10" id="KW-1003">Cell membrane</keyword>
<dbReference type="GO" id="GO:0015031">
    <property type="term" value="P:protein transport"/>
    <property type="evidence" value="ECO:0007669"/>
    <property type="project" value="InterPro"/>
</dbReference>
<dbReference type="InterPro" id="IPR014168">
    <property type="entry name" value="Tol-Pal_TolR"/>
</dbReference>
<dbReference type="Proteomes" id="UP000226429">
    <property type="component" value="Unassembled WGS sequence"/>
</dbReference>
<dbReference type="Pfam" id="PF02472">
    <property type="entry name" value="ExbD"/>
    <property type="match status" value="1"/>
</dbReference>
<reference evidence="11 12" key="1">
    <citation type="journal article" date="2017" name="Int. J. Syst. Evol. Microbiol.">
        <title>Aquarickettsiella crustaci n. gen. n. sp. (Gammaproteobacteria: Legionellales: Coxiellaceae); a bacterial pathogen of the freshwater crustacean: Gammarus fossarum (Malacostraca: Amphipoda).</title>
        <authorList>
            <person name="Bojko J."/>
            <person name="Dunn A.M."/>
            <person name="Stebbing P.D."/>
            <person name="Van Aerle R."/>
            <person name="Bacela-Spychalska K."/>
            <person name="Bean T.P."/>
            <person name="Stentiford G.D."/>
        </authorList>
    </citation>
    <scope>NUCLEOTIDE SEQUENCE [LARGE SCALE GENOMIC DNA]</scope>
    <source>
        <strain evidence="11">RA15029</strain>
    </source>
</reference>
<evidence type="ECO:0000256" key="3">
    <source>
        <dbReference type="ARBA" id="ARBA00022475"/>
    </source>
</evidence>
<comment type="function">
    <text evidence="10">Part of the Tol-Pal system, which plays a role in outer membrane invagination during cell division and is important for maintaining outer membrane integrity.</text>
</comment>
<evidence type="ECO:0000313" key="12">
    <source>
        <dbReference type="Proteomes" id="UP000226429"/>
    </source>
</evidence>
<keyword evidence="4 10" id="KW-0997">Cell inner membrane</keyword>
<evidence type="ECO:0000256" key="6">
    <source>
        <dbReference type="ARBA" id="ARBA00022692"/>
    </source>
</evidence>
<gene>
    <name evidence="10 11" type="primary">tolR</name>
    <name evidence="11" type="ORF">CFE62_001755</name>
</gene>
<evidence type="ECO:0000256" key="1">
    <source>
        <dbReference type="ARBA" id="ARBA00004162"/>
    </source>
</evidence>
<dbReference type="InterPro" id="IPR003400">
    <property type="entry name" value="ExbD"/>
</dbReference>
<dbReference type="PANTHER" id="PTHR30558">
    <property type="entry name" value="EXBD MEMBRANE COMPONENT OF PMF-DRIVEN MACROMOLECULE IMPORT SYSTEM"/>
    <property type="match status" value="1"/>
</dbReference>
<keyword evidence="6 10" id="KW-0812">Transmembrane</keyword>
<dbReference type="PANTHER" id="PTHR30558:SF7">
    <property type="entry name" value="TOL-PAL SYSTEM PROTEIN TOLR"/>
    <property type="match status" value="1"/>
</dbReference>
<dbReference type="NCBIfam" id="TIGR02801">
    <property type="entry name" value="tolR"/>
    <property type="match status" value="1"/>
</dbReference>
<dbReference type="HAMAP" id="MF_02203">
    <property type="entry name" value="TolR"/>
    <property type="match status" value="1"/>
</dbReference>
<evidence type="ECO:0000256" key="5">
    <source>
        <dbReference type="ARBA" id="ARBA00022618"/>
    </source>
</evidence>
<dbReference type="AlphaFoldDB" id="A0A370CJ52"/>
<keyword evidence="8 10" id="KW-0472">Membrane</keyword>
<organism evidence="11 12">
    <name type="scientific">Candidatus Aquirickettsiella gammari</name>
    <dbReference type="NCBI Taxonomy" id="2016198"/>
    <lineage>
        <taxon>Bacteria</taxon>
        <taxon>Pseudomonadati</taxon>
        <taxon>Pseudomonadota</taxon>
        <taxon>Gammaproteobacteria</taxon>
        <taxon>Legionellales</taxon>
        <taxon>Coxiellaceae</taxon>
        <taxon>Candidatus Aquirickettsiella</taxon>
    </lineage>
</organism>
<keyword evidence="9 10" id="KW-0131">Cell cycle</keyword>
<evidence type="ECO:0000256" key="7">
    <source>
        <dbReference type="ARBA" id="ARBA00022989"/>
    </source>
</evidence>
<keyword evidence="5 10" id="KW-0132">Cell division</keyword>
<dbReference type="GO" id="GO:0022857">
    <property type="term" value="F:transmembrane transporter activity"/>
    <property type="evidence" value="ECO:0007669"/>
    <property type="project" value="InterPro"/>
</dbReference>
<feature type="transmembrane region" description="Helical" evidence="10">
    <location>
        <begin position="21"/>
        <end position="42"/>
    </location>
</feature>
<evidence type="ECO:0000313" key="11">
    <source>
        <dbReference type="EMBL" id="RDH40882.1"/>
    </source>
</evidence>
<dbReference type="Gene3D" id="3.30.420.270">
    <property type="match status" value="1"/>
</dbReference>
<comment type="caution">
    <text evidence="11">The sequence shown here is derived from an EMBL/GenBank/DDBJ whole genome shotgun (WGS) entry which is preliminary data.</text>
</comment>
<name>A0A370CJ52_9COXI</name>
<reference evidence="11 12" key="2">
    <citation type="journal article" date="2018" name="J. Invertebr. Pathol.">
        <title>'Candidatus Aquirickettsiella gammari' (Gammaproteobacteria: Legionellales: Coxiellaceae): A bacterial pathogen of the freshwater crustacean Gammarus fossarum (Malacostraca: Amphipoda).</title>
        <authorList>
            <person name="Bojko J."/>
            <person name="Dunn A.M."/>
            <person name="Stebbing P.D."/>
            <person name="van Aerle R."/>
            <person name="Bacela-Spychalska K."/>
            <person name="Bean T.P."/>
            <person name="Urrutia A."/>
            <person name="Stentiford G.D."/>
        </authorList>
    </citation>
    <scope>NUCLEOTIDE SEQUENCE [LARGE SCALE GENOMIC DNA]</scope>
    <source>
        <strain evidence="11">RA15029</strain>
    </source>
</reference>
<dbReference type="GO" id="GO:0051301">
    <property type="term" value="P:cell division"/>
    <property type="evidence" value="ECO:0007669"/>
    <property type="project" value="UniProtKB-UniRule"/>
</dbReference>